<dbReference type="CDD" id="cd22265">
    <property type="entry name" value="UDM1_RNF168"/>
    <property type="match status" value="1"/>
</dbReference>
<dbReference type="OrthoDB" id="1744869at2759"/>
<keyword evidence="3" id="KW-1185">Reference proteome</keyword>
<dbReference type="KEGG" id="mtm:MYCTH_2295979"/>
<sequence length="688" mass="76245">MGLGKRNPQRPVQPNDRNAAVVLASRSLASWLDDDAFVARLLAASGMADVRSANVSVLTAAVDEVPRYDRRLDHFTSSEGISILRGNNRRILPFFPLSAAPSAPSPPRNNLGGSHPPPGSLEFRPPPKTVGGPQRVYVPLANTLFANGRPNTIAASQWWFPNQMRIGSQLPLLMQKVHLKEHTVVLPPDDLGFPEGSGSLVSARVVPVTPARKVLNSMGNILSKLEVDGKSVPASEELERIIPLLLKAPRKLRDGDHPPGGPFNVWALSIPPGYAHSRHILQPLQLANYSPDQEWSLAKLAAYRMNIHLACGCRLHKVVSGGGGWGAKQGLLSLDPQTEPLTDEDQDLQSFIDSFSRKYDDGSVDGGSGSGSGIAPPGWYVQFFVEAAYPEPQQYLIPEPRGYDPEERPRSVTTVFGTPGAVIGASPLDIVRSYPNLFGGVSSEGVYLVRRSKAQQALLAKEEKLARERLQLASQEEKEMTWEEVKAEEKRRAREEKEALRELQAWKTQAAEEDQPREEGRMTKGDQAREEEKQARDEEKEKEEEEEEKKEEEKKEEEKKEEEKKEEKEKEKEKEEKKEERKEEEDGQNKWIVSKMDTPRSYLLSQASPYAGVPLSPANRSPPPSAASKPRAPHAGRLTGRKPHVPQAKPSTGQRVTAHKSPRRTSTPRPRSQNRQQVGKANGSTQSL</sequence>
<dbReference type="OMA" id="VWAMVTP"/>
<evidence type="ECO:0000313" key="3">
    <source>
        <dbReference type="Proteomes" id="UP000007322"/>
    </source>
</evidence>
<feature type="region of interest" description="Disordered" evidence="1">
    <location>
        <begin position="496"/>
        <end position="595"/>
    </location>
</feature>
<protein>
    <submittedName>
        <fullName evidence="2">Uncharacterized protein</fullName>
    </submittedName>
</protein>
<dbReference type="STRING" id="573729.G2PZW1"/>
<dbReference type="eggNOG" id="ENOG502QTS5">
    <property type="taxonomic scope" value="Eukaryota"/>
</dbReference>
<feature type="region of interest" description="Disordered" evidence="1">
    <location>
        <begin position="610"/>
        <end position="688"/>
    </location>
</feature>
<feature type="compositionally biased region" description="Basic and acidic residues" evidence="1">
    <location>
        <begin position="517"/>
        <end position="539"/>
    </location>
</feature>
<feature type="compositionally biased region" description="Basic and acidic residues" evidence="1">
    <location>
        <begin position="551"/>
        <end position="581"/>
    </location>
</feature>
<dbReference type="Proteomes" id="UP000007322">
    <property type="component" value="Chromosome 1"/>
</dbReference>
<feature type="region of interest" description="Disordered" evidence="1">
    <location>
        <begin position="102"/>
        <end position="128"/>
    </location>
</feature>
<dbReference type="GeneID" id="11509192"/>
<reference evidence="2 3" key="1">
    <citation type="journal article" date="2011" name="Nat. Biotechnol.">
        <title>Comparative genomic analysis of the thermophilic biomass-degrading fungi Myceliophthora thermophila and Thielavia terrestris.</title>
        <authorList>
            <person name="Berka R.M."/>
            <person name="Grigoriev I.V."/>
            <person name="Otillar R."/>
            <person name="Salamov A."/>
            <person name="Grimwood J."/>
            <person name="Reid I."/>
            <person name="Ishmael N."/>
            <person name="John T."/>
            <person name="Darmond C."/>
            <person name="Moisan M.-C."/>
            <person name="Henrissat B."/>
            <person name="Coutinho P.M."/>
            <person name="Lombard V."/>
            <person name="Natvig D.O."/>
            <person name="Lindquist E."/>
            <person name="Schmutz J."/>
            <person name="Lucas S."/>
            <person name="Harris P."/>
            <person name="Powlowski J."/>
            <person name="Bellemare A."/>
            <person name="Taylor D."/>
            <person name="Butler G."/>
            <person name="de Vries R.P."/>
            <person name="Allijn I.E."/>
            <person name="van den Brink J."/>
            <person name="Ushinsky S."/>
            <person name="Storms R."/>
            <person name="Powell A.J."/>
            <person name="Paulsen I.T."/>
            <person name="Elbourne L.D.H."/>
            <person name="Baker S.E."/>
            <person name="Magnuson J."/>
            <person name="LaBoissiere S."/>
            <person name="Clutterbuck A.J."/>
            <person name="Martinez D."/>
            <person name="Wogulis M."/>
            <person name="de Leon A.L."/>
            <person name="Rey M.W."/>
            <person name="Tsang A."/>
        </authorList>
    </citation>
    <scope>NUCLEOTIDE SEQUENCE [LARGE SCALE GENOMIC DNA]</scope>
    <source>
        <strain evidence="3">ATCC 42464 / BCRC 31852 / DSM 1799</strain>
    </source>
</reference>
<feature type="compositionally biased region" description="Acidic residues" evidence="1">
    <location>
        <begin position="540"/>
        <end position="550"/>
    </location>
</feature>
<dbReference type="HOGENOM" id="CLU_400189_0_0_1"/>
<feature type="compositionally biased region" description="Polar residues" evidence="1">
    <location>
        <begin position="673"/>
        <end position="688"/>
    </location>
</feature>
<dbReference type="EMBL" id="CP003002">
    <property type="protein sequence ID" value="AEO53984.1"/>
    <property type="molecule type" value="Genomic_DNA"/>
</dbReference>
<name>G2PZW1_THET4</name>
<gene>
    <name evidence="2" type="ORF">MYCTH_2295979</name>
</gene>
<dbReference type="AlphaFoldDB" id="G2PZW1"/>
<dbReference type="InParanoid" id="G2PZW1"/>
<evidence type="ECO:0000256" key="1">
    <source>
        <dbReference type="SAM" id="MobiDB-lite"/>
    </source>
</evidence>
<accession>G2PZW1</accession>
<organism evidence="2 3">
    <name type="scientific">Thermothelomyces thermophilus (strain ATCC 42464 / BCRC 31852 / DSM 1799)</name>
    <name type="common">Sporotrichum thermophile</name>
    <dbReference type="NCBI Taxonomy" id="573729"/>
    <lineage>
        <taxon>Eukaryota</taxon>
        <taxon>Fungi</taxon>
        <taxon>Dikarya</taxon>
        <taxon>Ascomycota</taxon>
        <taxon>Pezizomycotina</taxon>
        <taxon>Sordariomycetes</taxon>
        <taxon>Sordariomycetidae</taxon>
        <taxon>Sordariales</taxon>
        <taxon>Chaetomiaceae</taxon>
        <taxon>Thermothelomyces</taxon>
    </lineage>
</organism>
<dbReference type="VEuPathDB" id="FungiDB:MYCTH_2295979"/>
<evidence type="ECO:0000313" key="2">
    <source>
        <dbReference type="EMBL" id="AEO53984.1"/>
    </source>
</evidence>
<feature type="compositionally biased region" description="Pro residues" evidence="1">
    <location>
        <begin position="115"/>
        <end position="128"/>
    </location>
</feature>
<proteinExistence type="predicted"/>
<dbReference type="RefSeq" id="XP_003659229.1">
    <property type="nucleotide sequence ID" value="XM_003659181.1"/>
</dbReference>
<feature type="compositionally biased region" description="Basic residues" evidence="1">
    <location>
        <begin position="631"/>
        <end position="644"/>
    </location>
</feature>